<feature type="signal peptide" evidence="1">
    <location>
        <begin position="1"/>
        <end position="21"/>
    </location>
</feature>
<organism evidence="4">
    <name type="scientific">Paraprevotella clara</name>
    <dbReference type="NCBI Taxonomy" id="454154"/>
    <lineage>
        <taxon>Bacteria</taxon>
        <taxon>Pseudomonadati</taxon>
        <taxon>Bacteroidota</taxon>
        <taxon>Bacteroidia</taxon>
        <taxon>Bacteroidales</taxon>
        <taxon>Prevotellaceae</taxon>
        <taxon>Paraprevotella</taxon>
    </lineage>
</organism>
<reference evidence="4" key="1">
    <citation type="submission" date="2019-11" db="EMBL/GenBank/DDBJ databases">
        <authorList>
            <person name="Feng L."/>
        </authorList>
    </citation>
    <scope>NUCLEOTIDE SEQUENCE</scope>
    <source>
        <strain evidence="4">PclaraLFYP37</strain>
    </source>
</reference>
<dbReference type="SUPFAM" id="SSF52266">
    <property type="entry name" value="SGNH hydrolase"/>
    <property type="match status" value="1"/>
</dbReference>
<dbReference type="InterPro" id="IPR013830">
    <property type="entry name" value="SGNH_hydro"/>
</dbReference>
<dbReference type="InterPro" id="IPR051532">
    <property type="entry name" value="Ester_Hydrolysis_Enzymes"/>
</dbReference>
<gene>
    <name evidence="4" type="ORF">PCLFYP37_00791</name>
</gene>
<evidence type="ECO:0000259" key="3">
    <source>
        <dbReference type="Pfam" id="PF13472"/>
    </source>
</evidence>
<dbReference type="AlphaFoldDB" id="A0A6N3H2J1"/>
<evidence type="ECO:0000313" key="4">
    <source>
        <dbReference type="EMBL" id="VYU70856.1"/>
    </source>
</evidence>
<dbReference type="InterPro" id="IPR036514">
    <property type="entry name" value="SGNH_hydro_sf"/>
</dbReference>
<protein>
    <submittedName>
        <fullName evidence="4">GDSL-like Lipase/Acylhydrolase</fullName>
    </submittedName>
</protein>
<feature type="chain" id="PRO_5027004489" evidence="1">
    <location>
        <begin position="22"/>
        <end position="541"/>
    </location>
</feature>
<evidence type="ECO:0000256" key="1">
    <source>
        <dbReference type="SAM" id="SignalP"/>
    </source>
</evidence>
<dbReference type="GO" id="GO:0008236">
    <property type="term" value="F:serine-type peptidase activity"/>
    <property type="evidence" value="ECO:0007669"/>
    <property type="project" value="InterPro"/>
</dbReference>
<feature type="domain" description="SGNH hydrolase-type esterase" evidence="3">
    <location>
        <begin position="351"/>
        <end position="531"/>
    </location>
</feature>
<dbReference type="InterPro" id="IPR029058">
    <property type="entry name" value="AB_hydrolase_fold"/>
</dbReference>
<proteinExistence type="predicted"/>
<dbReference type="Gene3D" id="3.40.50.1110">
    <property type="entry name" value="SGNH hydrolase"/>
    <property type="match status" value="1"/>
</dbReference>
<dbReference type="Pfam" id="PF13472">
    <property type="entry name" value="Lipase_GDSL_2"/>
    <property type="match status" value="1"/>
</dbReference>
<dbReference type="GO" id="GO:0006508">
    <property type="term" value="P:proteolysis"/>
    <property type="evidence" value="ECO:0007669"/>
    <property type="project" value="InterPro"/>
</dbReference>
<dbReference type="PANTHER" id="PTHR30383">
    <property type="entry name" value="THIOESTERASE 1/PROTEASE 1/LYSOPHOSPHOLIPASE L1"/>
    <property type="match status" value="1"/>
</dbReference>
<dbReference type="SUPFAM" id="SSF53474">
    <property type="entry name" value="alpha/beta-Hydrolases"/>
    <property type="match status" value="1"/>
</dbReference>
<dbReference type="EMBL" id="CACRUT010000035">
    <property type="protein sequence ID" value="VYU70856.1"/>
    <property type="molecule type" value="Genomic_DNA"/>
</dbReference>
<sequence>MNQLFFLSLLFFLGNTSEFFAQTEPLWDNTTKNKPSQELQEVEIISSTDCKIQKAFVYKTKSKIRKPLIVSLHTWSGDYTQKDPLVNDVMARDWNYIHPDFRGANNKPEATCSTLVLSDIEDAIDFALKHTNADPQEVHIIGVSGGGLATLYAYMNIQYPVKSFSAWVPISDIDAWYWESVGRKQKYADDIVKSVSVDTVYNREEALRRSPLWQKFPKEKRENSQFYIYTGIHDGYIGSVPITHSINMYNRLVGDLKYNTSNLDDIMKKANSDSDLISEKKVIDLVTKRMNPLHKVNSVIFNRPVHLTRQYQNIRLTVFEGGHEQIPQALALLPHSYIASTKYNILTIGDSNGQNKGGWVDQLKMMMPNARIVNNSRSGRTIGFDNLGNKELNALRNIDDFLNEAKHKIGQDKYDYVIVCLGTNDAKNEFSEKQDEVIANFEKLLQKIKTHQLIKNSTPKLIFITPPPMRSTDVEYKYQGGNERLSLLVPELKRIAKQKNFQVIDIYHPLQKIFNHYAPDGVHMVPSGQRIIAEKVVEEIK</sequence>
<accession>A0A6N3H2J1</accession>
<dbReference type="RefSeq" id="WP_412441745.1">
    <property type="nucleotide sequence ID" value="NZ_CACRUT010000035.1"/>
</dbReference>
<evidence type="ECO:0000259" key="2">
    <source>
        <dbReference type="Pfam" id="PF00326"/>
    </source>
</evidence>
<dbReference type="InterPro" id="IPR001375">
    <property type="entry name" value="Peptidase_S9_cat"/>
</dbReference>
<dbReference type="Pfam" id="PF00326">
    <property type="entry name" value="Peptidase_S9"/>
    <property type="match status" value="1"/>
</dbReference>
<dbReference type="Gene3D" id="3.40.50.1820">
    <property type="entry name" value="alpha/beta hydrolase"/>
    <property type="match status" value="1"/>
</dbReference>
<feature type="domain" description="Peptidase S9 prolyl oligopeptidase catalytic" evidence="2">
    <location>
        <begin position="117"/>
        <end position="253"/>
    </location>
</feature>
<keyword evidence="4" id="KW-0378">Hydrolase</keyword>
<dbReference type="GO" id="GO:0016788">
    <property type="term" value="F:hydrolase activity, acting on ester bonds"/>
    <property type="evidence" value="ECO:0007669"/>
    <property type="project" value="UniProtKB-ARBA"/>
</dbReference>
<name>A0A6N3H2J1_9BACT</name>
<keyword evidence="1" id="KW-0732">Signal</keyword>